<comment type="subcellular location">
    <subcellularLocation>
        <location evidence="1">Cell outer membrane</location>
        <topology evidence="1">Lipid-anchor</topology>
    </subcellularLocation>
</comment>
<evidence type="ECO:0000256" key="10">
    <source>
        <dbReference type="ARBA" id="ARBA00023186"/>
    </source>
</evidence>
<dbReference type="GO" id="GO:0009279">
    <property type="term" value="C:cell outer membrane"/>
    <property type="evidence" value="ECO:0007669"/>
    <property type="project" value="UniProtKB-SubCell"/>
</dbReference>
<name>A0A4Z0F7V5_9GAMM</name>
<comment type="caution">
    <text evidence="13">The sequence shown here is derived from an EMBL/GenBank/DDBJ whole genome shotgun (WGS) entry which is preliminary data.</text>
</comment>
<keyword evidence="9" id="KW-0564">Palmitate</keyword>
<sequence length="214" mass="23721">MNRAARAARWGWVVLMLLLAACAPMRPQRPVGAALPGEAAQALRCVDRWSLRGRAAFRIPGSSGSFRLNWQQQGDRYRLALEGPLGAGAMRIEGDAAEVVVESKGERRVYAAAPELVLAQILGYELPLQSLRYWVLGLSDPHVGPATWGFVGAETGEPVLRQAGWTVRYEEWTPSLSPVFLPARLILEREDIFLRVLIEHWDLDPTQLCPVGRS</sequence>
<dbReference type="EMBL" id="SRIO01000020">
    <property type="protein sequence ID" value="TFZ81550.1"/>
    <property type="molecule type" value="Genomic_DNA"/>
</dbReference>
<keyword evidence="6" id="KW-0732">Signal</keyword>
<dbReference type="GO" id="GO:0015031">
    <property type="term" value="P:protein transport"/>
    <property type="evidence" value="ECO:0007669"/>
    <property type="project" value="UniProtKB-KW"/>
</dbReference>
<comment type="subunit">
    <text evidence="3">Monomer.</text>
</comment>
<dbReference type="NCBIfam" id="TIGR00548">
    <property type="entry name" value="lolB"/>
    <property type="match status" value="1"/>
</dbReference>
<reference evidence="13 14" key="1">
    <citation type="journal article" date="2019" name="ISME J.">
        <title>Candidatus Macondimonas diazotrophica, a novel gammaproteobacterial genus dominating crude-oil-contaminated coastal sediments.</title>
        <authorList>
            <person name="Karthikeyan S."/>
            <person name="Konstantinidis K."/>
        </authorList>
    </citation>
    <scope>NUCLEOTIDE SEQUENCE [LARGE SCALE GENOMIC DNA]</scope>
    <source>
        <strain evidence="13 14">KTK01</strain>
    </source>
</reference>
<keyword evidence="10" id="KW-0143">Chaperone</keyword>
<keyword evidence="8" id="KW-0472">Membrane</keyword>
<evidence type="ECO:0000256" key="6">
    <source>
        <dbReference type="ARBA" id="ARBA00022729"/>
    </source>
</evidence>
<dbReference type="InterPro" id="IPR004565">
    <property type="entry name" value="OM_lipoprot_LolB"/>
</dbReference>
<accession>A0A4Z0F7V5</accession>
<keyword evidence="5" id="KW-0813">Transport</keyword>
<evidence type="ECO:0000256" key="11">
    <source>
        <dbReference type="ARBA" id="ARBA00023237"/>
    </source>
</evidence>
<evidence type="ECO:0000256" key="5">
    <source>
        <dbReference type="ARBA" id="ARBA00022448"/>
    </source>
</evidence>
<keyword evidence="7" id="KW-0653">Protein transport</keyword>
<evidence type="ECO:0000256" key="9">
    <source>
        <dbReference type="ARBA" id="ARBA00023139"/>
    </source>
</evidence>
<dbReference type="PROSITE" id="PS51257">
    <property type="entry name" value="PROKAR_LIPOPROTEIN"/>
    <property type="match status" value="1"/>
</dbReference>
<evidence type="ECO:0000256" key="7">
    <source>
        <dbReference type="ARBA" id="ARBA00022927"/>
    </source>
</evidence>
<protein>
    <recommendedName>
        <fullName evidence="4">Outer-membrane lipoprotein LolB</fullName>
    </recommendedName>
</protein>
<organism evidence="13 14">
    <name type="scientific">Candidatus Macondimonas diazotrophica</name>
    <dbReference type="NCBI Taxonomy" id="2305248"/>
    <lineage>
        <taxon>Bacteria</taxon>
        <taxon>Pseudomonadati</taxon>
        <taxon>Pseudomonadota</taxon>
        <taxon>Gammaproteobacteria</taxon>
        <taxon>Chromatiales</taxon>
        <taxon>Ectothiorhodospiraceae</taxon>
        <taxon>Candidatus Macondimonas</taxon>
    </lineage>
</organism>
<dbReference type="InterPro" id="IPR029046">
    <property type="entry name" value="LolA/LolB/LppX"/>
</dbReference>
<evidence type="ECO:0000256" key="3">
    <source>
        <dbReference type="ARBA" id="ARBA00011245"/>
    </source>
</evidence>
<dbReference type="OrthoDB" id="9797618at2"/>
<keyword evidence="14" id="KW-1185">Reference proteome</keyword>
<dbReference type="Proteomes" id="UP000297890">
    <property type="component" value="Unassembled WGS sequence"/>
</dbReference>
<evidence type="ECO:0000256" key="4">
    <source>
        <dbReference type="ARBA" id="ARBA00016202"/>
    </source>
</evidence>
<evidence type="ECO:0000256" key="2">
    <source>
        <dbReference type="ARBA" id="ARBA00009696"/>
    </source>
</evidence>
<dbReference type="AlphaFoldDB" id="A0A4Z0F7V5"/>
<comment type="similarity">
    <text evidence="2">Belongs to the LolB family.</text>
</comment>
<keyword evidence="11" id="KW-0998">Cell outer membrane</keyword>
<evidence type="ECO:0000313" key="14">
    <source>
        <dbReference type="Proteomes" id="UP000297890"/>
    </source>
</evidence>
<dbReference type="Gene3D" id="2.50.20.10">
    <property type="entry name" value="Lipoprotein localisation LolA/LolB/LppX"/>
    <property type="match status" value="1"/>
</dbReference>
<evidence type="ECO:0000313" key="13">
    <source>
        <dbReference type="EMBL" id="TFZ81550.1"/>
    </source>
</evidence>
<evidence type="ECO:0000256" key="1">
    <source>
        <dbReference type="ARBA" id="ARBA00004459"/>
    </source>
</evidence>
<dbReference type="CDD" id="cd16326">
    <property type="entry name" value="LolB"/>
    <property type="match status" value="1"/>
</dbReference>
<dbReference type="Pfam" id="PF03550">
    <property type="entry name" value="LolB"/>
    <property type="match status" value="1"/>
</dbReference>
<keyword evidence="12 13" id="KW-0449">Lipoprotein</keyword>
<gene>
    <name evidence="13" type="primary">lolB</name>
    <name evidence="13" type="ORF">E4680_12095</name>
</gene>
<dbReference type="RefSeq" id="WP_135282673.1">
    <property type="nucleotide sequence ID" value="NZ_SRIO01000020.1"/>
</dbReference>
<evidence type="ECO:0000256" key="8">
    <source>
        <dbReference type="ARBA" id="ARBA00023136"/>
    </source>
</evidence>
<proteinExistence type="inferred from homology"/>
<evidence type="ECO:0000256" key="12">
    <source>
        <dbReference type="ARBA" id="ARBA00023288"/>
    </source>
</evidence>
<dbReference type="SUPFAM" id="SSF89392">
    <property type="entry name" value="Prokaryotic lipoproteins and lipoprotein localization factors"/>
    <property type="match status" value="1"/>
</dbReference>